<evidence type="ECO:0000256" key="1">
    <source>
        <dbReference type="SAM" id="MobiDB-lite"/>
    </source>
</evidence>
<protein>
    <submittedName>
        <fullName evidence="3">Cytochrome c-like protein</fullName>
    </submittedName>
</protein>
<dbReference type="Pfam" id="PF09459">
    <property type="entry name" value="EB_dh"/>
    <property type="match status" value="1"/>
</dbReference>
<dbReference type="OrthoDB" id="5337932at2"/>
<evidence type="ECO:0000256" key="2">
    <source>
        <dbReference type="SAM" id="SignalP"/>
    </source>
</evidence>
<evidence type="ECO:0000313" key="3">
    <source>
        <dbReference type="EMBL" id="APR04219.1"/>
    </source>
</evidence>
<gene>
    <name evidence="3" type="ORF">Tchl_1360</name>
</gene>
<dbReference type="SMART" id="SM00887">
    <property type="entry name" value="EB_dh"/>
    <property type="match status" value="1"/>
</dbReference>
<feature type="region of interest" description="Disordered" evidence="1">
    <location>
        <begin position="65"/>
        <end position="88"/>
    </location>
</feature>
<dbReference type="Proteomes" id="UP000185739">
    <property type="component" value="Chromosome"/>
</dbReference>
<organism evidence="3 4">
    <name type="scientific">Thauera chlorobenzoica</name>
    <dbReference type="NCBI Taxonomy" id="96773"/>
    <lineage>
        <taxon>Bacteria</taxon>
        <taxon>Pseudomonadati</taxon>
        <taxon>Pseudomonadota</taxon>
        <taxon>Betaproteobacteria</taxon>
        <taxon>Rhodocyclales</taxon>
        <taxon>Zoogloeaceae</taxon>
        <taxon>Thauera</taxon>
    </lineage>
</organism>
<feature type="chain" id="PRO_5043825727" evidence="2">
    <location>
        <begin position="23"/>
        <end position="439"/>
    </location>
</feature>
<dbReference type="EMBL" id="CP018839">
    <property type="protein sequence ID" value="APR04219.1"/>
    <property type="molecule type" value="Genomic_DNA"/>
</dbReference>
<dbReference type="GO" id="GO:0020037">
    <property type="term" value="F:heme binding"/>
    <property type="evidence" value="ECO:0007669"/>
    <property type="project" value="InterPro"/>
</dbReference>
<evidence type="ECO:0000313" key="4">
    <source>
        <dbReference type="Proteomes" id="UP000185739"/>
    </source>
</evidence>
<dbReference type="KEGG" id="tcl:Tchl_1360"/>
<reference evidence="3 4" key="1">
    <citation type="submission" date="2016-12" db="EMBL/GenBank/DDBJ databases">
        <title>Complete genome sequence of Thauera chlorobenzoica, a Betaproteobacterium degrading haloaromatics anaerobically to CO2 and halides.</title>
        <authorList>
            <person name="Goris T."/>
            <person name="Mergelsberg M."/>
            <person name="Boll M."/>
        </authorList>
    </citation>
    <scope>NUCLEOTIDE SEQUENCE [LARGE SCALE GENOMIC DNA]</scope>
    <source>
        <strain evidence="3 4">3CB1</strain>
    </source>
</reference>
<feature type="compositionally biased region" description="Basic and acidic residues" evidence="1">
    <location>
        <begin position="71"/>
        <end position="81"/>
    </location>
</feature>
<dbReference type="STRING" id="96773.Tchl_1360"/>
<sequence>MKKNAVFLGIAALAVAYPSLSAAQALVDWTQVPATKVALFYPGQSSYQWLRSEAHAGAANETARGDACTSCHDDPKEEQRQGAKILRGNHPLEPHAEVLKGKNGHIDMTVQAAYDDKNAYLRFQYKTNNPNHPGNDYPGYRFDGKEWKAYGGMRLNKNVLAGKTGIVYENRLNIMLDDGKVPGFAQQGCWLTCHDGERDMQKEPTKAEVEANALMQAIKKSDVRKFIPGTRTDPMDWSTGKSLEEIAKMKANGEFLELMQWRSHRSDKVGGADDGFVLEYRNFDAGKNHFSSNLDGKTKLPKFMFDPAKFGDKAFAASDYGGKKELILIQGVNAVPFDPNAGWKEGDILPQYVLSAADATGSAADNKAISEWKDGVQTVVFIRPLGLTSADDKTLKPGGVYNVGFAIHDDNMTGRGHHVSYAKTLGIGTKADITAVKLN</sequence>
<dbReference type="AlphaFoldDB" id="A0A1H5T6Q9"/>
<dbReference type="RefSeq" id="WP_075147727.1">
    <property type="nucleotide sequence ID" value="NZ_CP018839.1"/>
</dbReference>
<name>A0A1H5T6Q9_9RHOO</name>
<keyword evidence="4" id="KW-1185">Reference proteome</keyword>
<dbReference type="CDD" id="cd09625">
    <property type="entry name" value="DOMON_like_cytochrome"/>
    <property type="match status" value="1"/>
</dbReference>
<feature type="signal peptide" evidence="2">
    <location>
        <begin position="1"/>
        <end position="22"/>
    </location>
</feature>
<keyword evidence="2" id="KW-0732">Signal</keyword>
<dbReference type="InterPro" id="IPR019020">
    <property type="entry name" value="Cyt-c552/DMSO_Rdtase_haem-bd"/>
</dbReference>
<dbReference type="Gene3D" id="2.60.40.1190">
    <property type="match status" value="1"/>
</dbReference>
<accession>A0A1H5T6Q9</accession>
<proteinExistence type="predicted"/>